<accession>A0A7W8YP11</accession>
<comment type="caution">
    <text evidence="1">The sequence shown here is derived from an EMBL/GenBank/DDBJ whole genome shotgun (WGS) entry which is preliminary data.</text>
</comment>
<protein>
    <submittedName>
        <fullName evidence="1">Uncharacterized protein</fullName>
    </submittedName>
</protein>
<name>A0A7W8YP11_9SPHI</name>
<gene>
    <name evidence="1" type="ORF">HDE69_000224</name>
</gene>
<evidence type="ECO:0000313" key="1">
    <source>
        <dbReference type="EMBL" id="MBB5619188.1"/>
    </source>
</evidence>
<proteinExistence type="predicted"/>
<organism evidence="1 2">
    <name type="scientific">Pedobacter cryoconitis</name>
    <dbReference type="NCBI Taxonomy" id="188932"/>
    <lineage>
        <taxon>Bacteria</taxon>
        <taxon>Pseudomonadati</taxon>
        <taxon>Bacteroidota</taxon>
        <taxon>Sphingobacteriia</taxon>
        <taxon>Sphingobacteriales</taxon>
        <taxon>Sphingobacteriaceae</taxon>
        <taxon>Pedobacter</taxon>
    </lineage>
</organism>
<dbReference type="EMBL" id="JACHCF010000001">
    <property type="protein sequence ID" value="MBB5619188.1"/>
    <property type="molecule type" value="Genomic_DNA"/>
</dbReference>
<evidence type="ECO:0000313" key="2">
    <source>
        <dbReference type="Proteomes" id="UP000537718"/>
    </source>
</evidence>
<dbReference type="AlphaFoldDB" id="A0A7W8YP11"/>
<reference evidence="1 2" key="1">
    <citation type="submission" date="2020-08" db="EMBL/GenBank/DDBJ databases">
        <title>Genomic Encyclopedia of Type Strains, Phase IV (KMG-V): Genome sequencing to study the core and pangenomes of soil and plant-associated prokaryotes.</title>
        <authorList>
            <person name="Whitman W."/>
        </authorList>
    </citation>
    <scope>NUCLEOTIDE SEQUENCE [LARGE SCALE GENOMIC DNA]</scope>
    <source>
        <strain evidence="1 2">MP7CTX6</strain>
    </source>
</reference>
<dbReference type="RefSeq" id="WP_183865363.1">
    <property type="nucleotide sequence ID" value="NZ_JACHCF010000001.1"/>
</dbReference>
<dbReference type="Proteomes" id="UP000537718">
    <property type="component" value="Unassembled WGS sequence"/>
</dbReference>
<sequence length="228" mass="26570">MKSFVDMAPKNLLCFSHLRWDFLLQRPQQLLLRFAEDTNIYYVENPVFDAKEEPYFSFGTRSETLWKMVPHLRPGLTSSQITKCMVQLMDGFLENANLEDWTFWYYTSSALSFTQKYKPGLTIYDCMDEVSMFRSCPEDMCILEKKLVEKADLIFTQGYTNTASKKIFHPHVHPFPSTDSLHNTAQTLSWNDTCNAMSRLIKDSSAGKGNPHKSFKNNTHRNQLFNIF</sequence>